<dbReference type="EMBL" id="BOML01000052">
    <property type="protein sequence ID" value="GIE05124.1"/>
    <property type="molecule type" value="Genomic_DNA"/>
</dbReference>
<comment type="caution">
    <text evidence="2">The sequence shown here is derived from an EMBL/GenBank/DDBJ whole genome shotgun (WGS) entry which is preliminary data.</text>
</comment>
<feature type="transmembrane region" description="Helical" evidence="1">
    <location>
        <begin position="195"/>
        <end position="218"/>
    </location>
</feature>
<sequence>MPDDGGTRLPPVLPLRATTAGESLDSAVALLRQRALPLLVPAAVLAAAEQWLLALLRTRAELAPPFWFPGDDWGRWWEITVTGLALEVGIIALLGAYAGAAAGPALLGHRTGGWRLWWRARPIGALLIALALTVLAWFATYLGGVGLVLVGAFFGLVTPVLAMDRVGNPFRALGRSASLSASGGLRVARIRILGYLTWLVIRFALGTGWLAVAALVLGLSDVSGADWLPWATAIAWGLANTVAYAALACLDAVLLVEARIRVEGLDIALRHRRARGGDEAAILVVAR</sequence>
<keyword evidence="3" id="KW-1185">Reference proteome</keyword>
<evidence type="ECO:0000256" key="1">
    <source>
        <dbReference type="SAM" id="Phobius"/>
    </source>
</evidence>
<evidence type="ECO:0008006" key="4">
    <source>
        <dbReference type="Google" id="ProtNLM"/>
    </source>
</evidence>
<feature type="transmembrane region" description="Helical" evidence="1">
    <location>
        <begin position="230"/>
        <end position="256"/>
    </location>
</feature>
<evidence type="ECO:0000313" key="2">
    <source>
        <dbReference type="EMBL" id="GIE05124.1"/>
    </source>
</evidence>
<feature type="transmembrane region" description="Helical" evidence="1">
    <location>
        <begin position="145"/>
        <end position="163"/>
    </location>
</feature>
<keyword evidence="1" id="KW-0472">Membrane</keyword>
<dbReference type="RefSeq" id="WP_203732499.1">
    <property type="nucleotide sequence ID" value="NZ_BAAATX010000012.1"/>
</dbReference>
<dbReference type="Proteomes" id="UP000637628">
    <property type="component" value="Unassembled WGS sequence"/>
</dbReference>
<name>A0ABQ3Z5L9_9ACTN</name>
<proteinExistence type="predicted"/>
<gene>
    <name evidence="2" type="ORF">Adu01nite_64740</name>
</gene>
<evidence type="ECO:0000313" key="3">
    <source>
        <dbReference type="Proteomes" id="UP000637628"/>
    </source>
</evidence>
<protein>
    <recommendedName>
        <fullName evidence="4">Glycerophosphoryl diester phosphodiesterase membrane domain-containing protein</fullName>
    </recommendedName>
</protein>
<organism evidence="2 3">
    <name type="scientific">Paractinoplanes durhamensis</name>
    <dbReference type="NCBI Taxonomy" id="113563"/>
    <lineage>
        <taxon>Bacteria</taxon>
        <taxon>Bacillati</taxon>
        <taxon>Actinomycetota</taxon>
        <taxon>Actinomycetes</taxon>
        <taxon>Micromonosporales</taxon>
        <taxon>Micromonosporaceae</taxon>
        <taxon>Paractinoplanes</taxon>
    </lineage>
</organism>
<keyword evidence="1" id="KW-1133">Transmembrane helix</keyword>
<accession>A0ABQ3Z5L9</accession>
<reference evidence="2 3" key="1">
    <citation type="submission" date="2021-01" db="EMBL/GenBank/DDBJ databases">
        <title>Whole genome shotgun sequence of Actinoplanes durhamensis NBRC 14914.</title>
        <authorList>
            <person name="Komaki H."/>
            <person name="Tamura T."/>
        </authorList>
    </citation>
    <scope>NUCLEOTIDE SEQUENCE [LARGE SCALE GENOMIC DNA]</scope>
    <source>
        <strain evidence="2 3">NBRC 14914</strain>
    </source>
</reference>
<feature type="transmembrane region" description="Helical" evidence="1">
    <location>
        <begin position="76"/>
        <end position="99"/>
    </location>
</feature>
<keyword evidence="1" id="KW-0812">Transmembrane</keyword>
<feature type="transmembrane region" description="Helical" evidence="1">
    <location>
        <begin position="120"/>
        <end position="139"/>
    </location>
</feature>